<evidence type="ECO:0000313" key="3">
    <source>
        <dbReference type="Proteomes" id="UP000437065"/>
    </source>
</evidence>
<reference evidence="2 3" key="1">
    <citation type="submission" date="2019-12" db="EMBL/GenBank/DDBJ databases">
        <title>Isolation and characterization of three novel carbon monoxide-oxidizing members of Halobacteria from salione crusts and soils.</title>
        <authorList>
            <person name="Myers M.R."/>
            <person name="King G.M."/>
        </authorList>
    </citation>
    <scope>NUCLEOTIDE SEQUENCE [LARGE SCALE GENOMIC DNA]</scope>
    <source>
        <strain evidence="2 3">WSA2</strain>
    </source>
</reference>
<dbReference type="OrthoDB" id="266552at2157"/>
<dbReference type="SUPFAM" id="SSF46785">
    <property type="entry name" value="Winged helix' DNA-binding domain"/>
    <property type="match status" value="1"/>
</dbReference>
<dbReference type="Gene3D" id="1.10.10.10">
    <property type="entry name" value="Winged helix-like DNA-binding domain superfamily/Winged helix DNA-binding domain"/>
    <property type="match status" value="1"/>
</dbReference>
<name>A0A6B0T096_9EURY</name>
<dbReference type="Proteomes" id="UP000437065">
    <property type="component" value="Unassembled WGS sequence"/>
</dbReference>
<dbReference type="GO" id="GO:0003700">
    <property type="term" value="F:DNA-binding transcription factor activity"/>
    <property type="evidence" value="ECO:0007669"/>
    <property type="project" value="InterPro"/>
</dbReference>
<dbReference type="InterPro" id="IPR036388">
    <property type="entry name" value="WH-like_DNA-bd_sf"/>
</dbReference>
<dbReference type="PANTHER" id="PTHR33238">
    <property type="entry name" value="IRON (METAL) DEPENDENT REPRESSOR, DTXR FAMILY"/>
    <property type="match status" value="1"/>
</dbReference>
<dbReference type="PANTHER" id="PTHR33238:SF7">
    <property type="entry name" value="IRON-DEPENDENT TRANSCRIPTIONAL REGULATOR"/>
    <property type="match status" value="1"/>
</dbReference>
<proteinExistence type="predicted"/>
<dbReference type="GO" id="GO:0046914">
    <property type="term" value="F:transition metal ion binding"/>
    <property type="evidence" value="ECO:0007669"/>
    <property type="project" value="InterPro"/>
</dbReference>
<dbReference type="InterPro" id="IPR050536">
    <property type="entry name" value="DtxR_MntR_Metal-Reg"/>
</dbReference>
<organism evidence="2 3">
    <name type="scientific">Halobaculum saliterrae</name>
    <dbReference type="NCBI Taxonomy" id="2073113"/>
    <lineage>
        <taxon>Archaea</taxon>
        <taxon>Methanobacteriati</taxon>
        <taxon>Methanobacteriota</taxon>
        <taxon>Stenosarchaea group</taxon>
        <taxon>Halobacteria</taxon>
        <taxon>Halobacteriales</taxon>
        <taxon>Haloferacaceae</taxon>
        <taxon>Halobaculum</taxon>
    </lineage>
</organism>
<dbReference type="GO" id="GO:0043565">
    <property type="term" value="F:sequence-specific DNA binding"/>
    <property type="evidence" value="ECO:0007669"/>
    <property type="project" value="InterPro"/>
</dbReference>
<dbReference type="AlphaFoldDB" id="A0A6B0T096"/>
<dbReference type="InterPro" id="IPR022689">
    <property type="entry name" value="Iron_dep_repressor"/>
</dbReference>
<dbReference type="EMBL" id="WUUS01000008">
    <property type="protein sequence ID" value="MXR42253.1"/>
    <property type="molecule type" value="Genomic_DNA"/>
</dbReference>
<evidence type="ECO:0000259" key="1">
    <source>
        <dbReference type="PROSITE" id="PS50944"/>
    </source>
</evidence>
<dbReference type="InterPro" id="IPR036390">
    <property type="entry name" value="WH_DNA-bd_sf"/>
</dbReference>
<dbReference type="Pfam" id="PF01325">
    <property type="entry name" value="Fe_dep_repress"/>
    <property type="match status" value="1"/>
</dbReference>
<protein>
    <submittedName>
        <fullName evidence="2">MarR family transcriptional regulator</fullName>
    </submittedName>
</protein>
<dbReference type="SMART" id="SM00529">
    <property type="entry name" value="HTH_DTXR"/>
    <property type="match status" value="1"/>
</dbReference>
<dbReference type="PRINTS" id="PR00033">
    <property type="entry name" value="HTHASNC"/>
</dbReference>
<evidence type="ECO:0000313" key="2">
    <source>
        <dbReference type="EMBL" id="MXR42253.1"/>
    </source>
</evidence>
<dbReference type="InterPro" id="IPR000485">
    <property type="entry name" value="AsnC-type_HTH_dom"/>
</dbReference>
<sequence length="155" mass="16078">MASVPTGDGCAPGARSASEIDRSVARYLHAILARSATGDPRVSTGELSDELGVTPASVTEMVSRLDDRGLIDHEPYRGARLTERGRTLAVEVASRSCVVASFFESTVNAAIDERSALDIGIELPEDAVSRLHDLVEGPCLALCPAADGPSGGCVA</sequence>
<comment type="caution">
    <text evidence="2">The sequence shown here is derived from an EMBL/GenBank/DDBJ whole genome shotgun (WGS) entry which is preliminary data.</text>
</comment>
<gene>
    <name evidence="2" type="ORF">GRX01_13005</name>
</gene>
<keyword evidence="3" id="KW-1185">Reference proteome</keyword>
<dbReference type="InterPro" id="IPR022687">
    <property type="entry name" value="HTH_DTXR"/>
</dbReference>
<accession>A0A6B0T096</accession>
<dbReference type="PROSITE" id="PS50944">
    <property type="entry name" value="HTH_DTXR"/>
    <property type="match status" value="1"/>
</dbReference>
<feature type="domain" description="HTH dtxR-type" evidence="1">
    <location>
        <begin position="27"/>
        <end position="82"/>
    </location>
</feature>